<comment type="caution">
    <text evidence="3">The sequence shown here is derived from an EMBL/GenBank/DDBJ whole genome shotgun (WGS) entry which is preliminary data.</text>
</comment>
<accession>A0ABS6UK75</accession>
<dbReference type="Pfam" id="PF13560">
    <property type="entry name" value="HTH_31"/>
    <property type="match status" value="1"/>
</dbReference>
<proteinExistence type="predicted"/>
<feature type="domain" description="HTH cro/C1-type" evidence="1">
    <location>
        <begin position="11"/>
        <end position="67"/>
    </location>
</feature>
<dbReference type="Proteomes" id="UP000694300">
    <property type="component" value="Unassembled WGS sequence"/>
</dbReference>
<evidence type="ECO:0000313" key="3">
    <source>
        <dbReference type="EMBL" id="MBW0132642.1"/>
    </source>
</evidence>
<sequence>MHIEKKVGARIRALRDSAGLTQAQLGQLLPGNWSRQAVSSAEKGQRAFGVAELVEMATVLNVTVSDLVEDFPSGASSGLGRGLRAQVQLLRTELRRLDQALADVSDEK</sequence>
<name>A0ABS6UK75_9PSEU</name>
<organism evidence="3 4">
    <name type="scientific">Pseudonocardia oceani</name>
    <dbReference type="NCBI Taxonomy" id="2792013"/>
    <lineage>
        <taxon>Bacteria</taxon>
        <taxon>Bacillati</taxon>
        <taxon>Actinomycetota</taxon>
        <taxon>Actinomycetes</taxon>
        <taxon>Pseudonocardiales</taxon>
        <taxon>Pseudonocardiaceae</taxon>
        <taxon>Pseudonocardia</taxon>
    </lineage>
</organism>
<dbReference type="InterPro" id="IPR001387">
    <property type="entry name" value="Cro/C1-type_HTH"/>
</dbReference>
<evidence type="ECO:0000313" key="4">
    <source>
        <dbReference type="Proteomes" id="UP000694300"/>
    </source>
</evidence>
<dbReference type="CDD" id="cd00093">
    <property type="entry name" value="HTH_XRE"/>
    <property type="match status" value="1"/>
</dbReference>
<dbReference type="PROSITE" id="PS50943">
    <property type="entry name" value="HTH_CROC1"/>
    <property type="match status" value="1"/>
</dbReference>
<dbReference type="RefSeq" id="WP_218596153.1">
    <property type="nucleotide sequence ID" value="NZ_JADQDE010000005.1"/>
</dbReference>
<reference evidence="3 4" key="1">
    <citation type="submission" date="2020-11" db="EMBL/GenBank/DDBJ databases">
        <title>Pseudonocardia abyssalis sp. nov. and Pseudonocardia oceani sp. nov., description and phylogenomic analysis of two novel actinomycetes isolated from the deep Southern Ocean.</title>
        <authorList>
            <person name="Parra J."/>
        </authorList>
    </citation>
    <scope>NUCLEOTIDE SEQUENCE [LARGE SCALE GENOMIC DNA]</scope>
    <source>
        <strain evidence="3">KRD-185</strain>
        <strain evidence="4">KRD185</strain>
    </source>
</reference>
<gene>
    <name evidence="2" type="ORF">I4I82_26425</name>
    <name evidence="3" type="ORF">I4I82_33885</name>
</gene>
<dbReference type="SMART" id="SM00530">
    <property type="entry name" value="HTH_XRE"/>
    <property type="match status" value="1"/>
</dbReference>
<dbReference type="EMBL" id="JADQDF010000001">
    <property type="protein sequence ID" value="MBW0131191.1"/>
    <property type="molecule type" value="Genomic_DNA"/>
</dbReference>
<keyword evidence="4" id="KW-1185">Reference proteome</keyword>
<protein>
    <submittedName>
        <fullName evidence="3">Helix-turn-helix transcriptional regulator</fullName>
    </submittedName>
</protein>
<evidence type="ECO:0000313" key="2">
    <source>
        <dbReference type="EMBL" id="MBW0131191.1"/>
    </source>
</evidence>
<evidence type="ECO:0000259" key="1">
    <source>
        <dbReference type="PROSITE" id="PS50943"/>
    </source>
</evidence>
<dbReference type="EMBL" id="JADQDF010000003">
    <property type="protein sequence ID" value="MBW0132642.1"/>
    <property type="molecule type" value="Genomic_DNA"/>
</dbReference>